<reference evidence="6" key="3">
    <citation type="submission" date="2025-09" db="UniProtKB">
        <authorList>
            <consortium name="Ensembl"/>
        </authorList>
    </citation>
    <scope>IDENTIFICATION</scope>
</reference>
<evidence type="ECO:0008006" key="8">
    <source>
        <dbReference type="Google" id="ProtNLM"/>
    </source>
</evidence>
<evidence type="ECO:0000313" key="6">
    <source>
        <dbReference type="Ensembl" id="ENSPNAP00000025211.2"/>
    </source>
</evidence>
<dbReference type="PROSITE" id="PS50297">
    <property type="entry name" value="ANK_REP_REGION"/>
    <property type="match status" value="3"/>
</dbReference>
<dbReference type="OMA" id="HDCANFL"/>
<organism evidence="6 7">
    <name type="scientific">Pygocentrus nattereri</name>
    <name type="common">Red-bellied piranha</name>
    <dbReference type="NCBI Taxonomy" id="42514"/>
    <lineage>
        <taxon>Eukaryota</taxon>
        <taxon>Metazoa</taxon>
        <taxon>Chordata</taxon>
        <taxon>Craniata</taxon>
        <taxon>Vertebrata</taxon>
        <taxon>Euteleostomi</taxon>
        <taxon>Actinopterygii</taxon>
        <taxon>Neopterygii</taxon>
        <taxon>Teleostei</taxon>
        <taxon>Ostariophysi</taxon>
        <taxon>Characiformes</taxon>
        <taxon>Characoidei</taxon>
        <taxon>Pygocentrus</taxon>
    </lineage>
</organism>
<evidence type="ECO:0000256" key="5">
    <source>
        <dbReference type="PROSITE-ProRule" id="PRU00023"/>
    </source>
</evidence>
<reference evidence="6" key="2">
    <citation type="submission" date="2025-08" db="UniProtKB">
        <authorList>
            <consortium name="Ensembl"/>
        </authorList>
    </citation>
    <scope>IDENTIFICATION</scope>
</reference>
<dbReference type="GO" id="GO:0032420">
    <property type="term" value="C:stereocilium"/>
    <property type="evidence" value="ECO:0007669"/>
    <property type="project" value="UniProtKB-SubCell"/>
</dbReference>
<dbReference type="STRING" id="42514.ENSPNAP00000025211"/>
<proteinExistence type="predicted"/>
<name>A0A3B4DQ23_PYGNA</name>
<feature type="repeat" description="ANK" evidence="5">
    <location>
        <begin position="270"/>
        <end position="302"/>
    </location>
</feature>
<keyword evidence="7" id="KW-1185">Reference proteome</keyword>
<dbReference type="AlphaFoldDB" id="A0A3B4DQ23"/>
<comment type="subcellular location">
    <subcellularLocation>
        <location evidence="1">Cell projection</location>
        <location evidence="1">Stereocilium</location>
    </subcellularLocation>
</comment>
<dbReference type="Pfam" id="PF12796">
    <property type="entry name" value="Ank_2"/>
    <property type="match status" value="3"/>
</dbReference>
<evidence type="ECO:0000313" key="7">
    <source>
        <dbReference type="Proteomes" id="UP001501920"/>
    </source>
</evidence>
<feature type="repeat" description="ANK" evidence="5">
    <location>
        <begin position="170"/>
        <end position="203"/>
    </location>
</feature>
<dbReference type="InterPro" id="IPR052420">
    <property type="entry name" value="Espin/Espin-like"/>
</dbReference>
<keyword evidence="2" id="KW-0677">Repeat</keyword>
<dbReference type="PANTHER" id="PTHR24153:SF0">
    <property type="entry name" value="ESPIN-LIKE PROTEIN"/>
    <property type="match status" value="1"/>
</dbReference>
<evidence type="ECO:0000256" key="2">
    <source>
        <dbReference type="ARBA" id="ARBA00022737"/>
    </source>
</evidence>
<dbReference type="Ensembl" id="ENSPNAT00000008188.2">
    <property type="protein sequence ID" value="ENSPNAP00000025211.2"/>
    <property type="gene ID" value="ENSPNAG00000010193.2"/>
</dbReference>
<keyword evidence="4 5" id="KW-0040">ANK repeat</keyword>
<dbReference type="InterPro" id="IPR036770">
    <property type="entry name" value="Ankyrin_rpt-contain_sf"/>
</dbReference>
<dbReference type="PANTHER" id="PTHR24153">
    <property type="entry name" value="ESPIN"/>
    <property type="match status" value="1"/>
</dbReference>
<evidence type="ECO:0000256" key="1">
    <source>
        <dbReference type="ARBA" id="ARBA00004645"/>
    </source>
</evidence>
<evidence type="ECO:0000256" key="4">
    <source>
        <dbReference type="ARBA" id="ARBA00023043"/>
    </source>
</evidence>
<dbReference type="GeneTree" id="ENSGT00940000156970"/>
<dbReference type="SMART" id="SM00248">
    <property type="entry name" value="ANK"/>
    <property type="match status" value="9"/>
</dbReference>
<evidence type="ECO:0000256" key="3">
    <source>
        <dbReference type="ARBA" id="ARBA00022740"/>
    </source>
</evidence>
<sequence>MVLHRVIQAVREGDIEALRVLHQSGYLSSAITDPQEATPVHHAARCGRLDCLRFLVIEAGLRGHSRARNGATAAHDAAATGHTQELQWLLGHGECRIEDQDGEGATALHLAARFGHAEAVRWLLSAGSSTETETDCGALPVHYAAASGHLTCLKLLTSHSPRCVDRQMATGATPLYLACQEGHLHVVEYLVKDCGADVHLRTQDGMSPLHAAAHMGHYGLVVWLGSFTDVDVSCQDQNGATALHFAASEGHQRILERLLLLGARVLRDSWGGTPLHDAAENGELECCRVLLAHHVSPLEKDGDGFSAVDLAEYNGHGDCATLLRSAQVCGRPGVPYTLKFDEKSNVYITLSHHWLRNVQPPRPLPPAHTALFLQKGENGLMVIPMEEASLADIDSLVPTHDEHGKPIAEWKRQVMVRKLQARLQDDEDQKQKDNSDKCMDGWRYSKVHDAILGPFGELLTEDDLVYLEGQIETVSLQKKCQAYELELARLVEELRAILPAPIVNITVNTHQQPDVTDSLALPVWCSRISGIVKSMSLLLNNLTVRTAGAEDGICKIPNKELDSVFSVQPERQSSIRGRREKVEMEIQMSGVSVRNLRSNFEGQMGNIYPFSGMLNNTSKPKTKEQTSNSVAVRDISVISDCNMKVQHTNGKEPAKVMETTSLRKERIVVLFLSHWKKSAYAISMRTKMRQEIDTQKSAETCLKNHTVTNPVSQPKNGSLYHLYRQRMAIDKMIRNWRAITLGVPLRQIRSLQRKRVTYSPEHFLPRVDGAPVPYDSLTLDLFMLGYFHILEQDLPAEERKMRHLLCFEVFDHVGAFPWETVRDFHQAVLKDIEAGKRDWKDGFEDIKAQFFGTKRNAASPKSQKEPEVKAIERAAQNDMVHRAGGNMDFSCFNNDEICKYIDRSFAFWKEKEAELFDFER</sequence>
<feature type="repeat" description="ANK" evidence="5">
    <location>
        <begin position="103"/>
        <end position="135"/>
    </location>
</feature>
<dbReference type="Pfam" id="PF00023">
    <property type="entry name" value="Ank"/>
    <property type="match status" value="1"/>
</dbReference>
<accession>A0A3B4DQ23</accession>
<dbReference type="GO" id="GO:0005737">
    <property type="term" value="C:cytoplasm"/>
    <property type="evidence" value="ECO:0007669"/>
    <property type="project" value="TreeGrafter"/>
</dbReference>
<dbReference type="PROSITE" id="PS50088">
    <property type="entry name" value="ANK_REPEAT"/>
    <property type="match status" value="4"/>
</dbReference>
<dbReference type="SUPFAM" id="SSF48403">
    <property type="entry name" value="Ankyrin repeat"/>
    <property type="match status" value="1"/>
</dbReference>
<reference evidence="6 7" key="1">
    <citation type="submission" date="2020-10" db="EMBL/GenBank/DDBJ databases">
        <title>Pygocentrus nattereri (red-bellied piranha) genome, fPygNat1, primary haplotype.</title>
        <authorList>
            <person name="Myers G."/>
            <person name="Meyer A."/>
            <person name="Karagic N."/>
            <person name="Pippel M."/>
            <person name="Winkler S."/>
            <person name="Tracey A."/>
            <person name="Wood J."/>
            <person name="Formenti G."/>
            <person name="Howe K."/>
            <person name="Fedrigo O."/>
            <person name="Jarvis E.D."/>
        </authorList>
    </citation>
    <scope>NUCLEOTIDE SEQUENCE [LARGE SCALE GENOMIC DNA]</scope>
</reference>
<keyword evidence="3" id="KW-1009">Hearing</keyword>
<dbReference type="Gene3D" id="1.25.40.20">
    <property type="entry name" value="Ankyrin repeat-containing domain"/>
    <property type="match status" value="3"/>
</dbReference>
<dbReference type="GO" id="GO:0051017">
    <property type="term" value="P:actin filament bundle assembly"/>
    <property type="evidence" value="ECO:0007669"/>
    <property type="project" value="TreeGrafter"/>
</dbReference>
<dbReference type="InterPro" id="IPR002110">
    <property type="entry name" value="Ankyrin_rpt"/>
</dbReference>
<feature type="repeat" description="ANK" evidence="5">
    <location>
        <begin position="238"/>
        <end position="265"/>
    </location>
</feature>
<dbReference type="GO" id="GO:0051015">
    <property type="term" value="F:actin filament binding"/>
    <property type="evidence" value="ECO:0007669"/>
    <property type="project" value="TreeGrafter"/>
</dbReference>
<protein>
    <recommendedName>
        <fullName evidence="8">Espin like a</fullName>
    </recommendedName>
</protein>
<dbReference type="Proteomes" id="UP001501920">
    <property type="component" value="Chromosome 17"/>
</dbReference>
<dbReference type="GO" id="GO:0007605">
    <property type="term" value="P:sensory perception of sound"/>
    <property type="evidence" value="ECO:0007669"/>
    <property type="project" value="UniProtKB-KW"/>
</dbReference>